<feature type="coiled-coil region" evidence="2">
    <location>
        <begin position="486"/>
        <end position="583"/>
    </location>
</feature>
<dbReference type="SUPFAM" id="SSF57997">
    <property type="entry name" value="Tropomyosin"/>
    <property type="match status" value="1"/>
</dbReference>
<feature type="coiled-coil region" evidence="2">
    <location>
        <begin position="635"/>
        <end position="809"/>
    </location>
</feature>
<feature type="region of interest" description="Disordered" evidence="3">
    <location>
        <begin position="275"/>
        <end position="295"/>
    </location>
</feature>
<evidence type="ECO:0000256" key="1">
    <source>
        <dbReference type="ARBA" id="ARBA00023054"/>
    </source>
</evidence>
<feature type="compositionally biased region" description="Basic and acidic residues" evidence="3">
    <location>
        <begin position="1760"/>
        <end position="1773"/>
    </location>
</feature>
<keyword evidence="1 2" id="KW-0175">Coiled coil</keyword>
<feature type="region of interest" description="Disordered" evidence="3">
    <location>
        <begin position="1621"/>
        <end position="1649"/>
    </location>
</feature>
<feature type="coiled-coil region" evidence="2">
    <location>
        <begin position="93"/>
        <end position="148"/>
    </location>
</feature>
<feature type="coiled-coil region" evidence="2">
    <location>
        <begin position="1776"/>
        <end position="1871"/>
    </location>
</feature>
<reference evidence="5" key="1">
    <citation type="submission" date="2020-11" db="EMBL/GenBank/DDBJ databases">
        <authorList>
            <person name="Tran Van P."/>
        </authorList>
    </citation>
    <scope>NUCLEOTIDE SEQUENCE</scope>
</reference>
<feature type="coiled-coil region" evidence="2">
    <location>
        <begin position="1394"/>
        <end position="1596"/>
    </location>
</feature>
<dbReference type="InterPro" id="IPR055167">
    <property type="entry name" value="Rootletin-like_CC"/>
</dbReference>
<feature type="compositionally biased region" description="Basic and acidic residues" evidence="3">
    <location>
        <begin position="1198"/>
        <end position="1223"/>
    </location>
</feature>
<evidence type="ECO:0000256" key="3">
    <source>
        <dbReference type="SAM" id="MobiDB-lite"/>
    </source>
</evidence>
<evidence type="ECO:0000313" key="5">
    <source>
        <dbReference type="EMBL" id="CAD7392720.1"/>
    </source>
</evidence>
<proteinExistence type="predicted"/>
<feature type="domain" description="Rootletin-like coiled-coil" evidence="4">
    <location>
        <begin position="111"/>
        <end position="247"/>
    </location>
</feature>
<gene>
    <name evidence="5" type="ORF">TCEB3V08_LOCUS732</name>
</gene>
<protein>
    <recommendedName>
        <fullName evidence="4">Rootletin-like coiled-coil domain-containing protein</fullName>
    </recommendedName>
</protein>
<evidence type="ECO:0000256" key="2">
    <source>
        <dbReference type="SAM" id="Coils"/>
    </source>
</evidence>
<feature type="coiled-coil region" evidence="2">
    <location>
        <begin position="845"/>
        <end position="1073"/>
    </location>
</feature>
<organism evidence="5">
    <name type="scientific">Timema cristinae</name>
    <name type="common">Walking stick</name>
    <dbReference type="NCBI Taxonomy" id="61476"/>
    <lineage>
        <taxon>Eukaryota</taxon>
        <taxon>Metazoa</taxon>
        <taxon>Ecdysozoa</taxon>
        <taxon>Arthropoda</taxon>
        <taxon>Hexapoda</taxon>
        <taxon>Insecta</taxon>
        <taxon>Pterygota</taxon>
        <taxon>Neoptera</taxon>
        <taxon>Polyneoptera</taxon>
        <taxon>Phasmatodea</taxon>
        <taxon>Timematodea</taxon>
        <taxon>Timematoidea</taxon>
        <taxon>Timematidae</taxon>
        <taxon>Timema</taxon>
    </lineage>
</organism>
<feature type="region of interest" description="Disordered" evidence="3">
    <location>
        <begin position="1747"/>
        <end position="1773"/>
    </location>
</feature>
<feature type="compositionally biased region" description="Basic and acidic residues" evidence="3">
    <location>
        <begin position="283"/>
        <end position="294"/>
    </location>
</feature>
<feature type="compositionally biased region" description="Polar residues" evidence="3">
    <location>
        <begin position="1621"/>
        <end position="1642"/>
    </location>
</feature>
<dbReference type="Gene3D" id="1.10.287.1490">
    <property type="match status" value="4"/>
</dbReference>
<dbReference type="EMBL" id="OC316578">
    <property type="protein sequence ID" value="CAD7392720.1"/>
    <property type="molecule type" value="Genomic_DNA"/>
</dbReference>
<feature type="region of interest" description="Disordered" evidence="3">
    <location>
        <begin position="198"/>
        <end position="217"/>
    </location>
</feature>
<feature type="region of interest" description="Disordered" evidence="3">
    <location>
        <begin position="1186"/>
        <end position="1223"/>
    </location>
</feature>
<sequence length="1929" mass="221284">MEIKEISSEIFLEKSSVSVNFDKNGGSKASCNNNDDDDDDELPHAAYFGWGPPQAQITVGPYRSYGTVYMYASLQMTMDPGGLEESSAPEMLVRQNQDLRRRLEDEAANYKRRLETYRTAQQHQAALVSRLQAKVLQYKQRCSELEVQVLDPSGPTSAPSSMAIPLSAPSSSLDLDTAMRRLEDERRKCEKLSQLNSAMREQLEESHATNEALTSDLQKLTNDWEQLREEMIMKEDEWREEERMKASTERDMTRLHAEVSSVSCDITSSCSGLVGSLKQSSRSGEKQQFQHEQESLQLKAQVSALRLEHDTASKESREKDDRIQHLLADIHNLEERCGEAEHGVGQVVRLQEEVELLQNALRDIAHAVIQDAENRDSDATHTAPHIHLTPSGPVPQRSPKRGQRTPTSPAFAESTISGVQAALHKYQLYIHDLQVKLQANKEQLLLVRKQCESSDESQHTLEVRLSELTVQLDTCRSQCAQLTSDKDSLHKSLESARTEKKALDRNRLEMTAIIDALNADYEKLQKANSRLQKLCDSSEDEKIFLQSELDRVAKDADLRESNLRAEEERCSRLREELLTLREEMNRAYLSRDMLEQHKLETDSLINQLEKSKGSGDVDLELERLVLEKSDLKESLGKMEAVCMSLEQDKKRLQADIAKLGEEKSNLQSQCADQHNDLASLRKEILQAEQSRLDLESEKVSLLEKVKFLEIEKEKVELELGQVSRERGDLSNQLSVLARSKDALNEELMRLRQRLEQSGETNARLNRDLEDLVKEKEEKQVMLESSDKELQRVQEQLASLRSEKEALEGVLFDTQTNLEATETRRSQLDTLSQELLVKQEAFKGQVARLSKELEVSERRCRDIKESLTRQSGSQEAEFTQTLTNMKKQHEDTSRKLMEEKEQIRLSLEKRLQQTVSQLTSEKDQEIMNLQERVDILQQHIDSICQQHEEVLLRAENDKQQSLLLAQRDQQALQEKLDSTRRELEDWKGGLERLKRESSARAEQDRCASNQLRDEFARLKTRLDECRTKCEEERVRLEGRVSEVRKEREILQQECEELRVQLHLSEDKIDALTTQLHDTSRRLKEVDTSCEGMRKELTDIRRQLTDTTYEKEKYQSSNKELREHIKRIEGDKREQGRSLEEALQKIASLEDVRSSLEAERVRLQGLLRELERKELTTSHQLQSLQEELQRSHAANSAIQGEEKELQARLATETEERERAQQESHQLRKQIVELDGTLDMARQEMTRMRARAEEGEERWRAREQELLVRLEDSRGRERKLEDQRHNLEVCLADATQQLQELKARLGGSEGRVRALDGQLQQLEAAKKEVEQKLSSIGSTLRRIAGIQMDGSVNLPFRLMSPSRRWSPAKLTQQDHGDGRHDGCLLVDVDPEVVRKGVRNLMQQVAQIERERDDLKTHVTGMKRQLQESHDIHSQVDAKLNVALQNLRAAQDEKSSMEAQLSNKQATLQAQSEALQQKSEEVQLLREKMTSLELLVHSGVEEKGQSEERIEKLRQAVGKLEGEKRGLQEELGRTEARATKLELQRMSLEGDLQRLQMLLQEKDAHVQKLQERCEVQSRTVSSLEERCASLKTTVEQLKTALERAAMCEADLRADIQSLQRTLADTSATSQASSEKLKQLQKSLSNSENERRVVSERLDAAQSTLAELRRSNQQLSEQVHRLQTELSNNEVQRSGLEAQLRLASWPSEGETHPGREQEIAQQLSTVQRERAELKARVESLADKVRQLEAEKRSMERTVAAGHSKSSYELRPEKSSGDRESALLLEQENRELKLRIRRLESQLAEKEAELTRLRAERGIGVGGGGEGRGAETERLRAAQLQAERLLEAREQSHRQQVLRLENQLQLLREQLNQEVKRRQLYVLRSSRAGREMQQLRQALGDSLRTVAQDPSLDAMLLEHETRKLDTSLTSAQTPK</sequence>
<name>A0A7R9CB15_TIMCR</name>
<dbReference type="Pfam" id="PF15035">
    <property type="entry name" value="Rootletin"/>
    <property type="match status" value="1"/>
</dbReference>
<evidence type="ECO:0000259" key="4">
    <source>
        <dbReference type="Pfam" id="PF15035"/>
    </source>
</evidence>
<dbReference type="PANTHER" id="PTHR43941">
    <property type="entry name" value="STRUCTURAL MAINTENANCE OF CHROMOSOMES PROTEIN 2"/>
    <property type="match status" value="1"/>
</dbReference>
<feature type="coiled-coil region" evidence="2">
    <location>
        <begin position="316"/>
        <end position="367"/>
    </location>
</feature>
<feature type="region of interest" description="Disordered" evidence="3">
    <location>
        <begin position="372"/>
        <end position="411"/>
    </location>
</feature>
<accession>A0A7R9CB15</accession>